<dbReference type="GO" id="GO:0008270">
    <property type="term" value="F:zinc ion binding"/>
    <property type="evidence" value="ECO:0007669"/>
    <property type="project" value="UniProtKB-UniRule"/>
</dbReference>
<dbReference type="InterPro" id="IPR028427">
    <property type="entry name" value="Met_Sox_Rdtase_MsrB"/>
</dbReference>
<dbReference type="SUPFAM" id="SSF51316">
    <property type="entry name" value="Mss4-like"/>
    <property type="match status" value="1"/>
</dbReference>
<evidence type="ECO:0000256" key="6">
    <source>
        <dbReference type="HAMAP-Rule" id="MF_01400"/>
    </source>
</evidence>
<dbReference type="InterPro" id="IPR002579">
    <property type="entry name" value="Met_Sox_Rdtase_MsrB_dom"/>
</dbReference>
<feature type="binding site" evidence="6">
    <location>
        <position position="99"/>
    </location>
    <ligand>
        <name>Zn(2+)</name>
        <dbReference type="ChEBI" id="CHEBI:29105"/>
    </ligand>
</feature>
<evidence type="ECO:0000313" key="9">
    <source>
        <dbReference type="Proteomes" id="UP000680038"/>
    </source>
</evidence>
<evidence type="ECO:0000256" key="5">
    <source>
        <dbReference type="ARBA" id="ARBA00048488"/>
    </source>
</evidence>
<protein>
    <recommendedName>
        <fullName evidence="6">Peptide methionine sulfoxide reductase MsrB</fullName>
        <ecNumber evidence="6">1.8.4.12</ecNumber>
    </recommendedName>
    <alternativeName>
        <fullName evidence="6">Peptide-methionine (R)-S-oxide reductase</fullName>
    </alternativeName>
</protein>
<dbReference type="GO" id="GO:0033743">
    <property type="term" value="F:peptide-methionine (R)-S-oxide reductase activity"/>
    <property type="evidence" value="ECO:0007669"/>
    <property type="project" value="UniProtKB-UniRule"/>
</dbReference>
<dbReference type="Proteomes" id="UP000680038">
    <property type="component" value="Unassembled WGS sequence"/>
</dbReference>
<evidence type="ECO:0000256" key="2">
    <source>
        <dbReference type="ARBA" id="ARBA00022723"/>
    </source>
</evidence>
<proteinExistence type="inferred from homology"/>
<comment type="similarity">
    <text evidence="1 6">Belongs to the MsrB Met sulfoxide reductase family.</text>
</comment>
<comment type="caution">
    <text evidence="8">The sequence shown here is derived from an EMBL/GenBank/DDBJ whole genome shotgun (WGS) entry which is preliminary data.</text>
</comment>
<dbReference type="NCBIfam" id="TIGR00357">
    <property type="entry name" value="peptide-methionine (R)-S-oxide reductase MsrB"/>
    <property type="match status" value="1"/>
</dbReference>
<accession>A0A916ND08</accession>
<dbReference type="EC" id="1.8.4.12" evidence="6"/>
<keyword evidence="4 6" id="KW-0560">Oxidoreductase</keyword>
<dbReference type="Pfam" id="PF01641">
    <property type="entry name" value="SelR"/>
    <property type="match status" value="1"/>
</dbReference>
<sequence length="131" mass="14725">MREVEKTKEEWQQELSSQQCFVLFEKGTERPFSHPYNDNKEEGVYACAACGTPLFSSDHKFDSGTGWPSFFKPVNDQNVEEIVDRSHGMVRTEVVCKTCGGHLGHVFSDGPRPTGLRYCMNGAALKFVKSV</sequence>
<dbReference type="InterPro" id="IPR011057">
    <property type="entry name" value="Mss4-like_sf"/>
</dbReference>
<feature type="binding site" evidence="6">
    <location>
        <position position="47"/>
    </location>
    <ligand>
        <name>Zn(2+)</name>
        <dbReference type="ChEBI" id="CHEBI:29105"/>
    </ligand>
</feature>
<dbReference type="PANTHER" id="PTHR10173">
    <property type="entry name" value="METHIONINE SULFOXIDE REDUCTASE"/>
    <property type="match status" value="1"/>
</dbReference>
<dbReference type="PANTHER" id="PTHR10173:SF57">
    <property type="entry name" value="PEPTIDE-METHIONINE (R)-S-OXIDE REDUCTASE"/>
    <property type="match status" value="1"/>
</dbReference>
<keyword evidence="2 6" id="KW-0479">Metal-binding</keyword>
<reference evidence="8" key="1">
    <citation type="submission" date="2021-04" db="EMBL/GenBank/DDBJ databases">
        <authorList>
            <person name="Rodrigo-Torres L."/>
            <person name="Arahal R. D."/>
            <person name="Lucena T."/>
        </authorList>
    </citation>
    <scope>NUCLEOTIDE SEQUENCE</scope>
    <source>
        <strain evidence="8">CECT 9275</strain>
    </source>
</reference>
<feature type="active site" description="Nucleophile" evidence="6">
    <location>
        <position position="119"/>
    </location>
</feature>
<dbReference type="EMBL" id="CAJRAF010000002">
    <property type="protein sequence ID" value="CAG5005197.1"/>
    <property type="molecule type" value="Genomic_DNA"/>
</dbReference>
<dbReference type="FunFam" id="2.170.150.20:FF:000001">
    <property type="entry name" value="Peptide methionine sulfoxide reductase MsrB"/>
    <property type="match status" value="1"/>
</dbReference>
<organism evidence="8 9">
    <name type="scientific">Dyadobacter helix</name>
    <dbReference type="NCBI Taxonomy" id="2822344"/>
    <lineage>
        <taxon>Bacteria</taxon>
        <taxon>Pseudomonadati</taxon>
        <taxon>Bacteroidota</taxon>
        <taxon>Cytophagia</taxon>
        <taxon>Cytophagales</taxon>
        <taxon>Spirosomataceae</taxon>
        <taxon>Dyadobacter</taxon>
    </lineage>
</organism>
<name>A0A916ND08_9BACT</name>
<evidence type="ECO:0000256" key="4">
    <source>
        <dbReference type="ARBA" id="ARBA00023002"/>
    </source>
</evidence>
<evidence type="ECO:0000256" key="3">
    <source>
        <dbReference type="ARBA" id="ARBA00022833"/>
    </source>
</evidence>
<evidence type="ECO:0000259" key="7">
    <source>
        <dbReference type="PROSITE" id="PS51790"/>
    </source>
</evidence>
<dbReference type="AlphaFoldDB" id="A0A916ND08"/>
<dbReference type="PROSITE" id="PS51790">
    <property type="entry name" value="MSRB"/>
    <property type="match status" value="1"/>
</dbReference>
<dbReference type="GO" id="GO:0030091">
    <property type="term" value="P:protein repair"/>
    <property type="evidence" value="ECO:0007669"/>
    <property type="project" value="InterPro"/>
</dbReference>
<dbReference type="GO" id="GO:0005737">
    <property type="term" value="C:cytoplasm"/>
    <property type="evidence" value="ECO:0007669"/>
    <property type="project" value="TreeGrafter"/>
</dbReference>
<dbReference type="GO" id="GO:0006979">
    <property type="term" value="P:response to oxidative stress"/>
    <property type="evidence" value="ECO:0007669"/>
    <property type="project" value="InterPro"/>
</dbReference>
<keyword evidence="3 6" id="KW-0862">Zinc</keyword>
<feature type="binding site" evidence="6">
    <location>
        <position position="50"/>
    </location>
    <ligand>
        <name>Zn(2+)</name>
        <dbReference type="ChEBI" id="CHEBI:29105"/>
    </ligand>
</feature>
<comment type="catalytic activity">
    <reaction evidence="5 6">
        <text>L-methionyl-[protein] + [thioredoxin]-disulfide + H2O = L-methionyl-(R)-S-oxide-[protein] + [thioredoxin]-dithiol</text>
        <dbReference type="Rhea" id="RHEA:24164"/>
        <dbReference type="Rhea" id="RHEA-COMP:10698"/>
        <dbReference type="Rhea" id="RHEA-COMP:10700"/>
        <dbReference type="Rhea" id="RHEA-COMP:12313"/>
        <dbReference type="Rhea" id="RHEA-COMP:12314"/>
        <dbReference type="ChEBI" id="CHEBI:15377"/>
        <dbReference type="ChEBI" id="CHEBI:16044"/>
        <dbReference type="ChEBI" id="CHEBI:29950"/>
        <dbReference type="ChEBI" id="CHEBI:45764"/>
        <dbReference type="ChEBI" id="CHEBI:50058"/>
        <dbReference type="EC" id="1.8.4.12"/>
    </reaction>
</comment>
<keyword evidence="9" id="KW-1185">Reference proteome</keyword>
<evidence type="ECO:0000313" key="8">
    <source>
        <dbReference type="EMBL" id="CAG5005197.1"/>
    </source>
</evidence>
<feature type="binding site" evidence="6">
    <location>
        <position position="96"/>
    </location>
    <ligand>
        <name>Zn(2+)</name>
        <dbReference type="ChEBI" id="CHEBI:29105"/>
    </ligand>
</feature>
<dbReference type="HAMAP" id="MF_01400">
    <property type="entry name" value="MsrB"/>
    <property type="match status" value="1"/>
</dbReference>
<feature type="domain" description="MsrB" evidence="7">
    <location>
        <begin position="8"/>
        <end position="130"/>
    </location>
</feature>
<comment type="cofactor">
    <cofactor evidence="6">
        <name>Zn(2+)</name>
        <dbReference type="ChEBI" id="CHEBI:29105"/>
    </cofactor>
    <text evidence="6">Binds 1 zinc ion per subunit. The zinc ion is important for the structural integrity of the protein.</text>
</comment>
<dbReference type="RefSeq" id="WP_215240021.1">
    <property type="nucleotide sequence ID" value="NZ_CAJRAF010000002.1"/>
</dbReference>
<evidence type="ECO:0000256" key="1">
    <source>
        <dbReference type="ARBA" id="ARBA00007174"/>
    </source>
</evidence>
<dbReference type="Gene3D" id="2.170.150.20">
    <property type="entry name" value="Peptide methionine sulfoxide reductase"/>
    <property type="match status" value="1"/>
</dbReference>
<gene>
    <name evidence="8" type="primary">msrB_3</name>
    <name evidence="6" type="synonym">msrB</name>
    <name evidence="8" type="ORF">DYBT9275_03535</name>
</gene>